<keyword evidence="4" id="KW-0732">Signal</keyword>
<reference evidence="7" key="1">
    <citation type="journal article" date="2021" name="Nat. Microbiol.">
        <title>Cocultivation of an ultrasmall environmental parasitic bacterium with lytic ability against bacteria associated with wastewater foams.</title>
        <authorList>
            <person name="Batinovic S."/>
            <person name="Rose J.J.A."/>
            <person name="Ratcliffe J."/>
            <person name="Seviour R.J."/>
            <person name="Petrovski S."/>
        </authorList>
    </citation>
    <scope>NUCLEOTIDE SEQUENCE</scope>
    <source>
        <strain evidence="7">CON9</strain>
    </source>
</reference>
<organism evidence="7 8">
    <name type="scientific">Gordonia pseudamarae</name>
    <dbReference type="NCBI Taxonomy" id="2831662"/>
    <lineage>
        <taxon>Bacteria</taxon>
        <taxon>Bacillati</taxon>
        <taxon>Actinomycetota</taxon>
        <taxon>Actinomycetes</taxon>
        <taxon>Mycobacteriales</taxon>
        <taxon>Gordoniaceae</taxon>
        <taxon>Gordonia</taxon>
    </lineage>
</organism>
<proteinExistence type="inferred from homology"/>
<protein>
    <submittedName>
        <fullName evidence="7">ABC transporter substrate-binding protein</fullName>
    </submittedName>
</protein>
<keyword evidence="8" id="KW-1185">Reference proteome</keyword>
<sequence>MALTHVAVAARPATDRGPRRGRRARSAVVALTAAVTLVAAGCGSDESSDESSVSTSAAGCSTGSESGTRTISDTHFGDVEVPAHPQRIVAGWLVGNQLIDLGVPLAGLLDDYQQNASQAELDKVKDLPTVGSIADGLSAEKALSLKPDLVVTSIRQDVVETLAVDKLKEQVPVAAFDIKEPADVWRNYPKVADAVGCGDKVTADLKRLDTDLEQVGIDNKEAISTLGEVAYVEGSAVPGSFQIATSKALTYERLTKAGLTYFSGADPNPERYNQAVSLELTSKLEPANVIFYEADFDGKPTKRTQELLDKTTFKNLPAVKAGNLFPYPAPYAYTITAADMQVEAITSAVKAAKPAQ</sequence>
<gene>
    <name evidence="7" type="ORF">GII31_07050</name>
</gene>
<keyword evidence="3" id="KW-0813">Transport</keyword>
<dbReference type="SUPFAM" id="SSF53807">
    <property type="entry name" value="Helical backbone' metal receptor"/>
    <property type="match status" value="1"/>
</dbReference>
<comment type="similarity">
    <text evidence="2">Belongs to the bacterial solute-binding protein 8 family.</text>
</comment>
<name>A0ABX6IH46_9ACTN</name>
<evidence type="ECO:0000313" key="8">
    <source>
        <dbReference type="Proteomes" id="UP001059836"/>
    </source>
</evidence>
<dbReference type="PROSITE" id="PS50983">
    <property type="entry name" value="FE_B12_PBP"/>
    <property type="match status" value="1"/>
</dbReference>
<feature type="region of interest" description="Disordered" evidence="5">
    <location>
        <begin position="43"/>
        <end position="75"/>
    </location>
</feature>
<dbReference type="InterPro" id="IPR051313">
    <property type="entry name" value="Bact_iron-sidero_bind"/>
</dbReference>
<dbReference type="PANTHER" id="PTHR30532">
    <property type="entry name" value="IRON III DICITRATE-BINDING PERIPLASMIC PROTEIN"/>
    <property type="match status" value="1"/>
</dbReference>
<dbReference type="Proteomes" id="UP001059836">
    <property type="component" value="Chromosome"/>
</dbReference>
<evidence type="ECO:0000256" key="4">
    <source>
        <dbReference type="ARBA" id="ARBA00022729"/>
    </source>
</evidence>
<dbReference type="InterPro" id="IPR002491">
    <property type="entry name" value="ABC_transptr_periplasmic_BD"/>
</dbReference>
<accession>A0ABX6IH46</accession>
<feature type="region of interest" description="Disordered" evidence="5">
    <location>
        <begin position="1"/>
        <end position="24"/>
    </location>
</feature>
<dbReference type="EMBL" id="CP045809">
    <property type="protein sequence ID" value="QHN34694.1"/>
    <property type="molecule type" value="Genomic_DNA"/>
</dbReference>
<evidence type="ECO:0000256" key="2">
    <source>
        <dbReference type="ARBA" id="ARBA00008814"/>
    </source>
</evidence>
<dbReference type="RefSeq" id="WP_213248093.1">
    <property type="nucleotide sequence ID" value="NZ_CP045806.1"/>
</dbReference>
<dbReference type="PANTHER" id="PTHR30532:SF1">
    <property type="entry name" value="IRON(3+)-HYDROXAMATE-BINDING PROTEIN FHUD"/>
    <property type="match status" value="1"/>
</dbReference>
<evidence type="ECO:0000256" key="3">
    <source>
        <dbReference type="ARBA" id="ARBA00022448"/>
    </source>
</evidence>
<comment type="subcellular location">
    <subcellularLocation>
        <location evidence="1">Cell envelope</location>
    </subcellularLocation>
</comment>
<evidence type="ECO:0000259" key="6">
    <source>
        <dbReference type="PROSITE" id="PS50983"/>
    </source>
</evidence>
<evidence type="ECO:0000256" key="1">
    <source>
        <dbReference type="ARBA" id="ARBA00004196"/>
    </source>
</evidence>
<feature type="compositionally biased region" description="Polar residues" evidence="5">
    <location>
        <begin position="57"/>
        <end position="73"/>
    </location>
</feature>
<dbReference type="Gene3D" id="3.40.50.1980">
    <property type="entry name" value="Nitrogenase molybdenum iron protein domain"/>
    <property type="match status" value="2"/>
</dbReference>
<dbReference type="Pfam" id="PF01497">
    <property type="entry name" value="Peripla_BP_2"/>
    <property type="match status" value="1"/>
</dbReference>
<evidence type="ECO:0000313" key="7">
    <source>
        <dbReference type="EMBL" id="QHN34694.1"/>
    </source>
</evidence>
<feature type="domain" description="Fe/B12 periplasmic-binding" evidence="6">
    <location>
        <begin position="86"/>
        <end position="356"/>
    </location>
</feature>
<evidence type="ECO:0000256" key="5">
    <source>
        <dbReference type="SAM" id="MobiDB-lite"/>
    </source>
</evidence>